<dbReference type="InterPro" id="IPR016054">
    <property type="entry name" value="LY6_UPA_recep-like"/>
</dbReference>
<dbReference type="RefSeq" id="XP_034293830.1">
    <property type="nucleotide sequence ID" value="XM_034437939.2"/>
</dbReference>
<evidence type="ECO:0000313" key="9">
    <source>
        <dbReference type="Proteomes" id="UP001652622"/>
    </source>
</evidence>
<dbReference type="Pfam" id="PF00021">
    <property type="entry name" value="UPAR_LY6"/>
    <property type="match status" value="1"/>
</dbReference>
<name>A0A6P9DDY5_PANGU</name>
<dbReference type="OMA" id="NCWPANQ"/>
<evidence type="ECO:0000313" key="10">
    <source>
        <dbReference type="RefSeq" id="XP_034293830.1"/>
    </source>
</evidence>
<evidence type="ECO:0000256" key="5">
    <source>
        <dbReference type="ARBA" id="ARBA00023157"/>
    </source>
</evidence>
<feature type="signal peptide" evidence="6">
    <location>
        <begin position="1"/>
        <end position="19"/>
    </location>
</feature>
<proteinExistence type="inferred from homology"/>
<keyword evidence="5" id="KW-1015">Disulfide bond</keyword>
<keyword evidence="6" id="KW-0732">Signal</keyword>
<comment type="similarity">
    <text evidence="2">Belongs to the CNF-like-inhibitor family.</text>
</comment>
<evidence type="ECO:0000256" key="3">
    <source>
        <dbReference type="ARBA" id="ARBA00022525"/>
    </source>
</evidence>
<keyword evidence="4 10" id="KW-0593">Phospholipase A2 inhibitor</keyword>
<dbReference type="AlphaFoldDB" id="A0A6P9DDY5"/>
<accession>A0A6P9DDY5</accession>
<feature type="chain" id="PRO_5044655216" evidence="6">
    <location>
        <begin position="20"/>
        <end position="255"/>
    </location>
</feature>
<dbReference type="KEGG" id="pgut:117677624"/>
<dbReference type="GeneID" id="117677624"/>
<evidence type="ECO:0000259" key="7">
    <source>
        <dbReference type="Pfam" id="PF00021"/>
    </source>
</evidence>
<evidence type="ECO:0000256" key="2">
    <source>
        <dbReference type="ARBA" id="ARBA00006570"/>
    </source>
</evidence>
<dbReference type="GO" id="GO:0005576">
    <property type="term" value="C:extracellular region"/>
    <property type="evidence" value="ECO:0007669"/>
    <property type="project" value="UniProtKB-SubCell"/>
</dbReference>
<keyword evidence="3" id="KW-0964">Secreted</keyword>
<dbReference type="PANTHER" id="PTHR20914:SF30">
    <property type="entry name" value="LY6_PLAUR DOMAIN CONTAINING 9"/>
    <property type="match status" value="1"/>
</dbReference>
<sequence>MKILLSLVCISVLLSPAFFETQEITRSKKLPDISTSVEGVPKRHTQEPKDAEPTILPSVGASLECEMCFGTGSSCLSGKEKCELDEDICLIDLTETSKGGKNMSLIEKGCYFSENCTSASVLVTFGQGEFLQKSTLCCSGEDCREDSLLRPPINMTANGKYCPACYSESEPCPVKTVNCTGSENYCLDLLGPKYSEKRITLKGCTTESICNALHSGKVNLFDMDTVNCRPANQVSQLTGCLHLTLAAHLLMKVLL</sequence>
<evidence type="ECO:0000256" key="6">
    <source>
        <dbReference type="SAM" id="SignalP"/>
    </source>
</evidence>
<dbReference type="InterPro" id="IPR045860">
    <property type="entry name" value="Snake_toxin-like_sf"/>
</dbReference>
<feature type="domain" description="Phospholipase A2 inhibitor N-terminal" evidence="8">
    <location>
        <begin position="64"/>
        <end position="144"/>
    </location>
</feature>
<dbReference type="InterPro" id="IPR050918">
    <property type="entry name" value="CNF-like_PLA2_Inhibitor"/>
</dbReference>
<dbReference type="GO" id="GO:0019834">
    <property type="term" value="F:phospholipase A2 inhibitor activity"/>
    <property type="evidence" value="ECO:0007669"/>
    <property type="project" value="UniProtKB-KW"/>
</dbReference>
<dbReference type="Gene3D" id="2.10.60.10">
    <property type="entry name" value="CD59"/>
    <property type="match status" value="2"/>
</dbReference>
<dbReference type="PANTHER" id="PTHR20914">
    <property type="entry name" value="LY6/PLAUR DOMAIN-CONTAINING PROTEIN 8"/>
    <property type="match status" value="1"/>
</dbReference>
<evidence type="ECO:0000256" key="4">
    <source>
        <dbReference type="ARBA" id="ARBA00023005"/>
    </source>
</evidence>
<feature type="domain" description="UPAR/Ly6" evidence="7">
    <location>
        <begin position="161"/>
        <end position="229"/>
    </location>
</feature>
<keyword evidence="9" id="KW-1185">Reference proteome</keyword>
<dbReference type="InterPro" id="IPR004126">
    <property type="entry name" value="PLipase_A2_inh_N"/>
</dbReference>
<gene>
    <name evidence="10" type="primary">LOC117677624</name>
</gene>
<dbReference type="OrthoDB" id="5945173at2759"/>
<protein>
    <submittedName>
        <fullName evidence="10">Phospholipase A2 inhibitor and Ly6/PLAUR domain-containing protein-like isoform X1</fullName>
    </submittedName>
</protein>
<dbReference type="CDD" id="cd23588">
    <property type="entry name" value="TFP_LU_ECD_PLIG"/>
    <property type="match status" value="1"/>
</dbReference>
<evidence type="ECO:0000256" key="1">
    <source>
        <dbReference type="ARBA" id="ARBA00004613"/>
    </source>
</evidence>
<reference evidence="10" key="1">
    <citation type="submission" date="2025-08" db="UniProtKB">
        <authorList>
            <consortium name="RefSeq"/>
        </authorList>
    </citation>
    <scope>IDENTIFICATION</scope>
    <source>
        <tissue evidence="10">Blood</tissue>
    </source>
</reference>
<dbReference type="CDD" id="cd23572">
    <property type="entry name" value="TFP_LU_ECD_PINLYP_rpt2"/>
    <property type="match status" value="1"/>
</dbReference>
<organism evidence="9 10">
    <name type="scientific">Pantherophis guttatus</name>
    <name type="common">Corn snake</name>
    <name type="synonym">Elaphe guttata</name>
    <dbReference type="NCBI Taxonomy" id="94885"/>
    <lineage>
        <taxon>Eukaryota</taxon>
        <taxon>Metazoa</taxon>
        <taxon>Chordata</taxon>
        <taxon>Craniata</taxon>
        <taxon>Vertebrata</taxon>
        <taxon>Euteleostomi</taxon>
        <taxon>Lepidosauria</taxon>
        <taxon>Squamata</taxon>
        <taxon>Bifurcata</taxon>
        <taxon>Unidentata</taxon>
        <taxon>Episquamata</taxon>
        <taxon>Toxicofera</taxon>
        <taxon>Serpentes</taxon>
        <taxon>Colubroidea</taxon>
        <taxon>Colubridae</taxon>
        <taxon>Colubrinae</taxon>
        <taxon>Pantherophis</taxon>
    </lineage>
</organism>
<evidence type="ECO:0000259" key="8">
    <source>
        <dbReference type="Pfam" id="PF02988"/>
    </source>
</evidence>
<dbReference type="Pfam" id="PF02988">
    <property type="entry name" value="PLA2_inh"/>
    <property type="match status" value="1"/>
</dbReference>
<comment type="subcellular location">
    <subcellularLocation>
        <location evidence="1">Secreted</location>
    </subcellularLocation>
</comment>
<dbReference type="SUPFAM" id="SSF57302">
    <property type="entry name" value="Snake toxin-like"/>
    <property type="match status" value="2"/>
</dbReference>
<dbReference type="Proteomes" id="UP001652622">
    <property type="component" value="Unplaced"/>
</dbReference>